<dbReference type="AlphaFoldDB" id="A0A444WPV0"/>
<evidence type="ECO:0000313" key="2">
    <source>
        <dbReference type="Proteomes" id="UP000289738"/>
    </source>
</evidence>
<keyword evidence="2" id="KW-1185">Reference proteome</keyword>
<reference evidence="1 2" key="1">
    <citation type="submission" date="2019-01" db="EMBL/GenBank/DDBJ databases">
        <title>Sequencing of cultivated peanut Arachis hypogaea provides insights into genome evolution and oil improvement.</title>
        <authorList>
            <person name="Chen X."/>
        </authorList>
    </citation>
    <scope>NUCLEOTIDE SEQUENCE [LARGE SCALE GENOMIC DNA]</scope>
    <source>
        <strain evidence="2">cv. Fuhuasheng</strain>
        <tissue evidence="1">Leaves</tissue>
    </source>
</reference>
<accession>A0A444WPV0</accession>
<protein>
    <submittedName>
        <fullName evidence="1">Uncharacterized protein</fullName>
    </submittedName>
</protein>
<sequence>MQSSTPQATATLIMVAKVESFVKHDFPAPSFSFGFPELSQEDTLTQEGQPAAEKGKIEETPILIEELEELVEQVVSIGVVTVLNFAEDKSPPCQKVKQPTECFVTSSKLLRGGTKYQATLKKNVFSGPQISRPMTMKVVMSRIVIQILQNIALGNHKDEFKQPKTNKPFDIQYYKMFTPYLDMKKLASHPFERFCL</sequence>
<gene>
    <name evidence="1" type="ORF">Ahy_Scaffold6g108200</name>
</gene>
<evidence type="ECO:0000313" key="1">
    <source>
        <dbReference type="EMBL" id="RYQ79453.1"/>
    </source>
</evidence>
<name>A0A444WPV0_ARAHY</name>
<comment type="caution">
    <text evidence="1">The sequence shown here is derived from an EMBL/GenBank/DDBJ whole genome shotgun (WGS) entry which is preliminary data.</text>
</comment>
<dbReference type="Proteomes" id="UP000289738">
    <property type="component" value="Unassembled WGS sequence"/>
</dbReference>
<proteinExistence type="predicted"/>
<organism evidence="1 2">
    <name type="scientific">Arachis hypogaea</name>
    <name type="common">Peanut</name>
    <dbReference type="NCBI Taxonomy" id="3818"/>
    <lineage>
        <taxon>Eukaryota</taxon>
        <taxon>Viridiplantae</taxon>
        <taxon>Streptophyta</taxon>
        <taxon>Embryophyta</taxon>
        <taxon>Tracheophyta</taxon>
        <taxon>Spermatophyta</taxon>
        <taxon>Magnoliopsida</taxon>
        <taxon>eudicotyledons</taxon>
        <taxon>Gunneridae</taxon>
        <taxon>Pentapetalae</taxon>
        <taxon>rosids</taxon>
        <taxon>fabids</taxon>
        <taxon>Fabales</taxon>
        <taxon>Fabaceae</taxon>
        <taxon>Papilionoideae</taxon>
        <taxon>50 kb inversion clade</taxon>
        <taxon>dalbergioids sensu lato</taxon>
        <taxon>Dalbergieae</taxon>
        <taxon>Pterocarpus clade</taxon>
        <taxon>Arachis</taxon>
    </lineage>
</organism>
<dbReference type="EMBL" id="SDMP01000026">
    <property type="protein sequence ID" value="RYQ79453.1"/>
    <property type="molecule type" value="Genomic_DNA"/>
</dbReference>